<evidence type="ECO:0000259" key="6">
    <source>
        <dbReference type="PROSITE" id="PS50887"/>
    </source>
</evidence>
<dbReference type="CDD" id="cd01949">
    <property type="entry name" value="GGDEF"/>
    <property type="match status" value="1"/>
</dbReference>
<dbReference type="GO" id="GO:0052621">
    <property type="term" value="F:diguanylate cyclase activity"/>
    <property type="evidence" value="ECO:0007669"/>
    <property type="project" value="UniProtKB-EC"/>
</dbReference>
<feature type="transmembrane region" description="Helical" evidence="4">
    <location>
        <begin position="216"/>
        <end position="236"/>
    </location>
</feature>
<dbReference type="Gene3D" id="2.60.40.2380">
    <property type="match status" value="1"/>
</dbReference>
<evidence type="ECO:0000256" key="4">
    <source>
        <dbReference type="SAM" id="Phobius"/>
    </source>
</evidence>
<dbReference type="InterPro" id="IPR050469">
    <property type="entry name" value="Diguanylate_Cyclase"/>
</dbReference>
<evidence type="ECO:0000256" key="2">
    <source>
        <dbReference type="ARBA" id="ARBA00034247"/>
    </source>
</evidence>
<feature type="transmembrane region" description="Helical" evidence="4">
    <location>
        <begin position="303"/>
        <end position="323"/>
    </location>
</feature>
<sequence length="603" mass="68215">MTTHRLLLLLALCLACCHAALAASVPLATQQPSYQLNHFATELADPTGRLTLTDILQRDADFQLRAQRLNSHGFSRSAYWYRIDIANPGPQHRRMLLVLRTPWLDHISLYQPTSHGGYRSQQLGEALPFAARPYTHPQFVVELDIPPGQPRYYLRVASQQAFLNPIELWQPAAFHDSDRDWASFFGVFYGALLVMLLYNGFIWLSSRDSTYGYYSLYLLGFFLLNFTYNGFAYQYLWPDSPHWADYAHVSLIYLYLAASCLFVMAFLDTRQRLPRIHHLLRGYLWLLPTGCALSLLSGDRMHYDAVAMAMAAVLPPLVALAAITAWRGGQLAARYFSLSAFAGLIGALLTMLTVIGLLPYSFASFHAAEFGIIVSVLPLAMALAERIRQLREQKEAAEQQAQQEKQQSRAQLQQAWQELSRTMEQRTAELVRARDEAERQARTDMLTAVANRRHFEESAHLEYARARRYQQPLSMILFDIDHFKQINDTHGHATGDAVLRCVADTTSHAVREVDLVARIGGEEFAILLPGIASSQASKVAERLRKQIAQWQLRGEAGPVQFTASFGVAQLQDSDSNYHTLLQRADQMMYQSKRSGRNRVSVGN</sequence>
<organism evidence="7 8">
    <name type="scientific">Vogesella amnigena</name>
    <dbReference type="NCBI Taxonomy" id="1507449"/>
    <lineage>
        <taxon>Bacteria</taxon>
        <taxon>Pseudomonadati</taxon>
        <taxon>Pseudomonadota</taxon>
        <taxon>Betaproteobacteria</taxon>
        <taxon>Neisseriales</taxon>
        <taxon>Chromobacteriaceae</taxon>
        <taxon>Vogesella</taxon>
    </lineage>
</organism>
<evidence type="ECO:0000256" key="3">
    <source>
        <dbReference type="SAM" id="Coils"/>
    </source>
</evidence>
<dbReference type="NCBIfam" id="TIGR00254">
    <property type="entry name" value="GGDEF"/>
    <property type="match status" value="1"/>
</dbReference>
<dbReference type="EC" id="2.7.7.65" evidence="1"/>
<keyword evidence="4" id="KW-0472">Membrane</keyword>
<dbReference type="PANTHER" id="PTHR45138:SF9">
    <property type="entry name" value="DIGUANYLATE CYCLASE DGCM-RELATED"/>
    <property type="match status" value="1"/>
</dbReference>
<dbReference type="Proteomes" id="UP001595636">
    <property type="component" value="Unassembled WGS sequence"/>
</dbReference>
<feature type="transmembrane region" description="Helical" evidence="4">
    <location>
        <begin position="248"/>
        <end position="267"/>
    </location>
</feature>
<dbReference type="InterPro" id="IPR011623">
    <property type="entry name" value="7TMR_DISM_rcpt_extracell_dom1"/>
</dbReference>
<feature type="transmembrane region" description="Helical" evidence="4">
    <location>
        <begin position="364"/>
        <end position="384"/>
    </location>
</feature>
<evidence type="ECO:0000256" key="1">
    <source>
        <dbReference type="ARBA" id="ARBA00012528"/>
    </source>
</evidence>
<keyword evidence="3" id="KW-0175">Coiled coil</keyword>
<feature type="domain" description="GGDEF" evidence="6">
    <location>
        <begin position="471"/>
        <end position="603"/>
    </location>
</feature>
<feature type="transmembrane region" description="Helical" evidence="4">
    <location>
        <begin position="279"/>
        <end position="297"/>
    </location>
</feature>
<dbReference type="Pfam" id="PF07695">
    <property type="entry name" value="7TMR-DISM_7TM"/>
    <property type="match status" value="1"/>
</dbReference>
<dbReference type="RefSeq" id="WP_390279606.1">
    <property type="nucleotide sequence ID" value="NZ_JBHRYH010000021.1"/>
</dbReference>
<gene>
    <name evidence="7" type="ORF">ACFOKJ_11315</name>
</gene>
<dbReference type="Gene3D" id="3.30.70.270">
    <property type="match status" value="1"/>
</dbReference>
<comment type="catalytic activity">
    <reaction evidence="2">
        <text>2 GTP = 3',3'-c-di-GMP + 2 diphosphate</text>
        <dbReference type="Rhea" id="RHEA:24898"/>
        <dbReference type="ChEBI" id="CHEBI:33019"/>
        <dbReference type="ChEBI" id="CHEBI:37565"/>
        <dbReference type="ChEBI" id="CHEBI:58805"/>
        <dbReference type="EC" id="2.7.7.65"/>
    </reaction>
</comment>
<dbReference type="SMART" id="SM00267">
    <property type="entry name" value="GGDEF"/>
    <property type="match status" value="1"/>
</dbReference>
<keyword evidence="5" id="KW-0732">Signal</keyword>
<evidence type="ECO:0000313" key="8">
    <source>
        <dbReference type="Proteomes" id="UP001595636"/>
    </source>
</evidence>
<keyword evidence="4" id="KW-1133">Transmembrane helix</keyword>
<evidence type="ECO:0000313" key="7">
    <source>
        <dbReference type="EMBL" id="MFC3626710.1"/>
    </source>
</evidence>
<keyword evidence="7" id="KW-0548">Nucleotidyltransferase</keyword>
<dbReference type="EMBL" id="JBHRYH010000021">
    <property type="protein sequence ID" value="MFC3626710.1"/>
    <property type="molecule type" value="Genomic_DNA"/>
</dbReference>
<dbReference type="PROSITE" id="PS50887">
    <property type="entry name" value="GGDEF"/>
    <property type="match status" value="1"/>
</dbReference>
<reference evidence="8" key="1">
    <citation type="journal article" date="2019" name="Int. J. Syst. Evol. Microbiol.">
        <title>The Global Catalogue of Microorganisms (GCM) 10K type strain sequencing project: providing services to taxonomists for standard genome sequencing and annotation.</title>
        <authorList>
            <consortium name="The Broad Institute Genomics Platform"/>
            <consortium name="The Broad Institute Genome Sequencing Center for Infectious Disease"/>
            <person name="Wu L."/>
            <person name="Ma J."/>
        </authorList>
    </citation>
    <scope>NUCLEOTIDE SEQUENCE [LARGE SCALE GENOMIC DNA]</scope>
    <source>
        <strain evidence="8">KCTC 42195</strain>
    </source>
</reference>
<evidence type="ECO:0000256" key="5">
    <source>
        <dbReference type="SAM" id="SignalP"/>
    </source>
</evidence>
<keyword evidence="7" id="KW-0808">Transferase</keyword>
<dbReference type="SUPFAM" id="SSF55073">
    <property type="entry name" value="Nucleotide cyclase"/>
    <property type="match status" value="1"/>
</dbReference>
<keyword evidence="8" id="KW-1185">Reference proteome</keyword>
<accession>A0ABV7TVA7</accession>
<name>A0ABV7TVA7_9NEIS</name>
<feature type="transmembrane region" description="Helical" evidence="4">
    <location>
        <begin position="335"/>
        <end position="358"/>
    </location>
</feature>
<dbReference type="InterPro" id="IPR043128">
    <property type="entry name" value="Rev_trsase/Diguanyl_cyclase"/>
</dbReference>
<protein>
    <recommendedName>
        <fullName evidence="1">diguanylate cyclase</fullName>
        <ecNumber evidence="1">2.7.7.65</ecNumber>
    </recommendedName>
</protein>
<keyword evidence="4" id="KW-0812">Transmembrane</keyword>
<feature type="coiled-coil region" evidence="3">
    <location>
        <begin position="380"/>
        <end position="440"/>
    </location>
</feature>
<feature type="signal peptide" evidence="5">
    <location>
        <begin position="1"/>
        <end position="22"/>
    </location>
</feature>
<dbReference type="PANTHER" id="PTHR45138">
    <property type="entry name" value="REGULATORY COMPONENTS OF SENSORY TRANSDUCTION SYSTEM"/>
    <property type="match status" value="1"/>
</dbReference>
<dbReference type="InterPro" id="IPR011622">
    <property type="entry name" value="7TMR_DISM_rcpt_extracell_dom2"/>
</dbReference>
<proteinExistence type="predicted"/>
<comment type="caution">
    <text evidence="7">The sequence shown here is derived from an EMBL/GenBank/DDBJ whole genome shotgun (WGS) entry which is preliminary data.</text>
</comment>
<dbReference type="Pfam" id="PF00990">
    <property type="entry name" value="GGDEF"/>
    <property type="match status" value="1"/>
</dbReference>
<dbReference type="InterPro" id="IPR000160">
    <property type="entry name" value="GGDEF_dom"/>
</dbReference>
<feature type="transmembrane region" description="Helical" evidence="4">
    <location>
        <begin position="181"/>
        <end position="204"/>
    </location>
</feature>
<dbReference type="Pfam" id="PF07696">
    <property type="entry name" value="7TMR-DISMED2"/>
    <property type="match status" value="1"/>
</dbReference>
<feature type="chain" id="PRO_5045769968" description="diguanylate cyclase" evidence="5">
    <location>
        <begin position="23"/>
        <end position="603"/>
    </location>
</feature>
<dbReference type="InterPro" id="IPR029787">
    <property type="entry name" value="Nucleotide_cyclase"/>
</dbReference>